<keyword evidence="2" id="KW-1185">Reference proteome</keyword>
<gene>
    <name evidence="1" type="ORF">ILUMI_07985</name>
</gene>
<name>A0A8K0D5A9_IGNLU</name>
<dbReference type="EMBL" id="VTPC01003660">
    <property type="protein sequence ID" value="KAF2898189.1"/>
    <property type="molecule type" value="Genomic_DNA"/>
</dbReference>
<reference evidence="1" key="1">
    <citation type="submission" date="2019-08" db="EMBL/GenBank/DDBJ databases">
        <title>The genome of the North American firefly Photinus pyralis.</title>
        <authorList>
            <consortium name="Photinus pyralis genome working group"/>
            <person name="Fallon T.R."/>
            <person name="Sander Lower S.E."/>
            <person name="Weng J.-K."/>
        </authorList>
    </citation>
    <scope>NUCLEOTIDE SEQUENCE</scope>
    <source>
        <strain evidence="1">TRF0915ILg1</strain>
        <tissue evidence="1">Whole body</tissue>
    </source>
</reference>
<accession>A0A8K0D5A9</accession>
<evidence type="ECO:0000313" key="1">
    <source>
        <dbReference type="EMBL" id="KAF2898189.1"/>
    </source>
</evidence>
<feature type="non-terminal residue" evidence="1">
    <location>
        <position position="1"/>
    </location>
</feature>
<protein>
    <submittedName>
        <fullName evidence="1">Uncharacterized protein</fullName>
    </submittedName>
</protein>
<dbReference type="AlphaFoldDB" id="A0A8K0D5A9"/>
<dbReference type="Proteomes" id="UP000801492">
    <property type="component" value="Unassembled WGS sequence"/>
</dbReference>
<proteinExistence type="predicted"/>
<sequence>MEIKIEPEEYKIDIKTCYLHANNLEEVLLPDEHYNIKEEQLDSSVTADDS</sequence>
<evidence type="ECO:0000313" key="2">
    <source>
        <dbReference type="Proteomes" id="UP000801492"/>
    </source>
</evidence>
<organism evidence="1 2">
    <name type="scientific">Ignelater luminosus</name>
    <name type="common">Cucubano</name>
    <name type="synonym">Pyrophorus luminosus</name>
    <dbReference type="NCBI Taxonomy" id="2038154"/>
    <lineage>
        <taxon>Eukaryota</taxon>
        <taxon>Metazoa</taxon>
        <taxon>Ecdysozoa</taxon>
        <taxon>Arthropoda</taxon>
        <taxon>Hexapoda</taxon>
        <taxon>Insecta</taxon>
        <taxon>Pterygota</taxon>
        <taxon>Neoptera</taxon>
        <taxon>Endopterygota</taxon>
        <taxon>Coleoptera</taxon>
        <taxon>Polyphaga</taxon>
        <taxon>Elateriformia</taxon>
        <taxon>Elateroidea</taxon>
        <taxon>Elateridae</taxon>
        <taxon>Agrypninae</taxon>
        <taxon>Pyrophorini</taxon>
        <taxon>Ignelater</taxon>
    </lineage>
</organism>
<comment type="caution">
    <text evidence="1">The sequence shown here is derived from an EMBL/GenBank/DDBJ whole genome shotgun (WGS) entry which is preliminary data.</text>
</comment>